<dbReference type="SMART" id="SM00320">
    <property type="entry name" value="WD40"/>
    <property type="match status" value="5"/>
</dbReference>
<dbReference type="Proteomes" id="UP000050514">
    <property type="component" value="Unassembled WGS sequence"/>
</dbReference>
<dbReference type="Gene3D" id="2.130.10.10">
    <property type="entry name" value="YVTN repeat-like/Quinoprotein amine dehydrogenase"/>
    <property type="match status" value="1"/>
</dbReference>
<sequence>MSSQDLNRAIQLARAGDKKAARQILLRLVQEQPTNEMAWIWLADTMPDDARRIATLKQCLKMIPQSQVARKALQVLESAQKPAAPLEKPAEPRPVVRPGGTSQSFVPQPPPEESGFDDLLSLREEVVLPEEEGKTPPFVLEEPEPEAAALQWPTANQPTTGQPTVEPFVDTAAIEQLRQQAQKVTSSPVEKVVETGQEVGRKVSSVRWGAIFGVLLFAVVVGVAAYFVWYSPNSPFRLNSQQPLPPELGNYQPPRETPVIETPVVVTPLVTEEVQATEAEEEIIGTPPPPGIYLSGTPVNSFDWSPDDTFVVVSAGGGLSVYDSQNYGTLRYLDLTGSKAACRISPAVDRAVCAGQLLWAWSLPDWNLEIEAPPPSGLPGSWIGLFDFVTSDLLTLVYESDLQSVEIWSLGIQQRDGDLLRAPSPIQRLTTSPESGLIAAGLFDGRVIIWSLETRQPVFQRSVQDQPVMWLALSADGKRLMTAASLPPVRIWEIPSGRLIAEIQTENTFTALAFSADGESMVWADKNGLVTHQQIKDGSVLRRVDVGVPVREIRFSPDQTRIAVVTTLGDIYFYALVP</sequence>
<reference evidence="4 5" key="1">
    <citation type="submission" date="2015-07" db="EMBL/GenBank/DDBJ databases">
        <title>Draft genome of Bellilinea caldifistulae DSM 17877.</title>
        <authorList>
            <person name="Hemp J."/>
            <person name="Ward L.M."/>
            <person name="Pace L.A."/>
            <person name="Fischer W.W."/>
        </authorList>
    </citation>
    <scope>NUCLEOTIDE SEQUENCE [LARGE SCALE GENOMIC DNA]</scope>
    <source>
        <strain evidence="4 5">GOMI-1</strain>
    </source>
</reference>
<dbReference type="InterPro" id="IPR024977">
    <property type="entry name" value="Apc4-like_WD40_dom"/>
</dbReference>
<dbReference type="OrthoDB" id="162273at2"/>
<feature type="transmembrane region" description="Helical" evidence="2">
    <location>
        <begin position="208"/>
        <end position="229"/>
    </location>
</feature>
<keyword evidence="2" id="KW-0472">Membrane</keyword>
<accession>A0A0P6WQN4</accession>
<keyword evidence="5" id="KW-1185">Reference proteome</keyword>
<dbReference type="SUPFAM" id="SSF50998">
    <property type="entry name" value="Quinoprotein alcohol dehydrogenase-like"/>
    <property type="match status" value="1"/>
</dbReference>
<dbReference type="AlphaFoldDB" id="A0A0P6WQN4"/>
<evidence type="ECO:0000313" key="4">
    <source>
        <dbReference type="EMBL" id="KPL72356.1"/>
    </source>
</evidence>
<dbReference type="Pfam" id="PF12894">
    <property type="entry name" value="ANAPC4_WD40"/>
    <property type="match status" value="1"/>
</dbReference>
<feature type="region of interest" description="Disordered" evidence="1">
    <location>
        <begin position="80"/>
        <end position="116"/>
    </location>
</feature>
<dbReference type="PANTHER" id="PTHR19879:SF9">
    <property type="entry name" value="TRANSCRIPTION INITIATION FACTOR TFIID SUBUNIT 5"/>
    <property type="match status" value="1"/>
</dbReference>
<dbReference type="EMBL" id="LGHJ01000024">
    <property type="protein sequence ID" value="KPL72356.1"/>
    <property type="molecule type" value="Genomic_DNA"/>
</dbReference>
<dbReference type="InterPro" id="IPR015943">
    <property type="entry name" value="WD40/YVTN_repeat-like_dom_sf"/>
</dbReference>
<dbReference type="InterPro" id="IPR001680">
    <property type="entry name" value="WD40_rpt"/>
</dbReference>
<gene>
    <name evidence="4" type="ORF">AC812_16140</name>
</gene>
<feature type="domain" description="Anaphase-promoting complex subunit 4-like WD40" evidence="3">
    <location>
        <begin position="432"/>
        <end position="515"/>
    </location>
</feature>
<evidence type="ECO:0000313" key="5">
    <source>
        <dbReference type="Proteomes" id="UP000050514"/>
    </source>
</evidence>
<protein>
    <recommendedName>
        <fullName evidence="3">Anaphase-promoting complex subunit 4-like WD40 domain-containing protein</fullName>
    </recommendedName>
</protein>
<evidence type="ECO:0000256" key="1">
    <source>
        <dbReference type="SAM" id="MobiDB-lite"/>
    </source>
</evidence>
<proteinExistence type="predicted"/>
<dbReference type="STRING" id="360411.AC812_16140"/>
<dbReference type="InterPro" id="IPR011047">
    <property type="entry name" value="Quinoprotein_ADH-like_sf"/>
</dbReference>
<dbReference type="RefSeq" id="WP_061913511.1">
    <property type="nucleotide sequence ID" value="NZ_DF967971.1"/>
</dbReference>
<evidence type="ECO:0000256" key="2">
    <source>
        <dbReference type="SAM" id="Phobius"/>
    </source>
</evidence>
<dbReference type="Pfam" id="PF00400">
    <property type="entry name" value="WD40"/>
    <property type="match status" value="1"/>
</dbReference>
<dbReference type="PANTHER" id="PTHR19879">
    <property type="entry name" value="TRANSCRIPTION INITIATION FACTOR TFIID"/>
    <property type="match status" value="1"/>
</dbReference>
<keyword evidence="2" id="KW-1133">Transmembrane helix</keyword>
<name>A0A0P6WQN4_9CHLR</name>
<keyword evidence="2" id="KW-0812">Transmembrane</keyword>
<organism evidence="4 5">
    <name type="scientific">Bellilinea caldifistulae</name>
    <dbReference type="NCBI Taxonomy" id="360411"/>
    <lineage>
        <taxon>Bacteria</taxon>
        <taxon>Bacillati</taxon>
        <taxon>Chloroflexota</taxon>
        <taxon>Anaerolineae</taxon>
        <taxon>Anaerolineales</taxon>
        <taxon>Anaerolineaceae</taxon>
        <taxon>Bellilinea</taxon>
    </lineage>
</organism>
<evidence type="ECO:0000259" key="3">
    <source>
        <dbReference type="Pfam" id="PF12894"/>
    </source>
</evidence>
<comment type="caution">
    <text evidence="4">The sequence shown here is derived from an EMBL/GenBank/DDBJ whole genome shotgun (WGS) entry which is preliminary data.</text>
</comment>